<dbReference type="AlphaFoldDB" id="A0A9J6GVQ7"/>
<proteinExistence type="inferred from homology"/>
<dbReference type="Proteomes" id="UP000821853">
    <property type="component" value="Unassembled WGS sequence"/>
</dbReference>
<name>A0A9J6GVQ7_HAELO</name>
<dbReference type="Pfam" id="PF01774">
    <property type="entry name" value="UreD"/>
    <property type="match status" value="1"/>
</dbReference>
<dbReference type="GO" id="GO:0016151">
    <property type="term" value="F:nickel cation binding"/>
    <property type="evidence" value="ECO:0007669"/>
    <property type="project" value="InterPro"/>
</dbReference>
<evidence type="ECO:0000313" key="4">
    <source>
        <dbReference type="Proteomes" id="UP000821853"/>
    </source>
</evidence>
<accession>A0A9J6GVQ7</accession>
<evidence type="ECO:0000256" key="1">
    <source>
        <dbReference type="ARBA" id="ARBA00007177"/>
    </source>
</evidence>
<dbReference type="OrthoDB" id="5550464at2759"/>
<organism evidence="3 4">
    <name type="scientific">Haemaphysalis longicornis</name>
    <name type="common">Bush tick</name>
    <dbReference type="NCBI Taxonomy" id="44386"/>
    <lineage>
        <taxon>Eukaryota</taxon>
        <taxon>Metazoa</taxon>
        <taxon>Ecdysozoa</taxon>
        <taxon>Arthropoda</taxon>
        <taxon>Chelicerata</taxon>
        <taxon>Arachnida</taxon>
        <taxon>Acari</taxon>
        <taxon>Parasitiformes</taxon>
        <taxon>Ixodida</taxon>
        <taxon>Ixodoidea</taxon>
        <taxon>Ixodidae</taxon>
        <taxon>Haemaphysalinae</taxon>
        <taxon>Haemaphysalis</taxon>
    </lineage>
</organism>
<evidence type="ECO:0000256" key="2">
    <source>
        <dbReference type="ARBA" id="ARBA00023186"/>
    </source>
</evidence>
<gene>
    <name evidence="3" type="ORF">HPB48_016563</name>
</gene>
<protein>
    <recommendedName>
        <fullName evidence="5">Urease accessory protein UreD</fullName>
    </recommendedName>
</protein>
<dbReference type="InterPro" id="IPR002669">
    <property type="entry name" value="UreD"/>
</dbReference>
<dbReference type="PANTHER" id="PTHR33643:SF1">
    <property type="entry name" value="UREASE ACCESSORY PROTEIN D"/>
    <property type="match status" value="1"/>
</dbReference>
<reference evidence="3 4" key="1">
    <citation type="journal article" date="2020" name="Cell">
        <title>Large-Scale Comparative Analyses of Tick Genomes Elucidate Their Genetic Diversity and Vector Capacities.</title>
        <authorList>
            <consortium name="Tick Genome and Microbiome Consortium (TIGMIC)"/>
            <person name="Jia N."/>
            <person name="Wang J."/>
            <person name="Shi W."/>
            <person name="Du L."/>
            <person name="Sun Y."/>
            <person name="Zhan W."/>
            <person name="Jiang J.F."/>
            <person name="Wang Q."/>
            <person name="Zhang B."/>
            <person name="Ji P."/>
            <person name="Bell-Sakyi L."/>
            <person name="Cui X.M."/>
            <person name="Yuan T.T."/>
            <person name="Jiang B.G."/>
            <person name="Yang W.F."/>
            <person name="Lam T.T."/>
            <person name="Chang Q.C."/>
            <person name="Ding S.J."/>
            <person name="Wang X.J."/>
            <person name="Zhu J.G."/>
            <person name="Ruan X.D."/>
            <person name="Zhao L."/>
            <person name="Wei J.T."/>
            <person name="Ye R.Z."/>
            <person name="Que T.C."/>
            <person name="Du C.H."/>
            <person name="Zhou Y.H."/>
            <person name="Cheng J.X."/>
            <person name="Dai P.F."/>
            <person name="Guo W.B."/>
            <person name="Han X.H."/>
            <person name="Huang E.J."/>
            <person name="Li L.F."/>
            <person name="Wei W."/>
            <person name="Gao Y.C."/>
            <person name="Liu J.Z."/>
            <person name="Shao H.Z."/>
            <person name="Wang X."/>
            <person name="Wang C.C."/>
            <person name="Yang T.C."/>
            <person name="Huo Q.B."/>
            <person name="Li W."/>
            <person name="Chen H.Y."/>
            <person name="Chen S.E."/>
            <person name="Zhou L.G."/>
            <person name="Ni X.B."/>
            <person name="Tian J.H."/>
            <person name="Sheng Y."/>
            <person name="Liu T."/>
            <person name="Pan Y.S."/>
            <person name="Xia L.Y."/>
            <person name="Li J."/>
            <person name="Zhao F."/>
            <person name="Cao W.C."/>
        </authorList>
    </citation>
    <scope>NUCLEOTIDE SEQUENCE [LARGE SCALE GENOMIC DNA]</scope>
    <source>
        <strain evidence="3">HaeL-2018</strain>
    </source>
</reference>
<sequence length="96" mass="10768">MYSQVYRSLPGKESTQRCTFTVHDGALLCVLPDITACFHSASFHQTQEAHLSHKANIVLLDWYLAGRVASGERWDFTRQVGIRAGWGAGVLSIFER</sequence>
<evidence type="ECO:0008006" key="5">
    <source>
        <dbReference type="Google" id="ProtNLM"/>
    </source>
</evidence>
<dbReference type="PANTHER" id="PTHR33643">
    <property type="entry name" value="UREASE ACCESSORY PROTEIN D"/>
    <property type="match status" value="1"/>
</dbReference>
<keyword evidence="2" id="KW-0143">Chaperone</keyword>
<dbReference type="EMBL" id="JABSTR010000008">
    <property type="protein sequence ID" value="KAH9378300.1"/>
    <property type="molecule type" value="Genomic_DNA"/>
</dbReference>
<comment type="caution">
    <text evidence="3">The sequence shown here is derived from an EMBL/GenBank/DDBJ whole genome shotgun (WGS) entry which is preliminary data.</text>
</comment>
<dbReference type="VEuPathDB" id="VectorBase:HLOH_051868"/>
<comment type="similarity">
    <text evidence="1">Belongs to the UreD family.</text>
</comment>
<evidence type="ECO:0000313" key="3">
    <source>
        <dbReference type="EMBL" id="KAH9378300.1"/>
    </source>
</evidence>
<keyword evidence="4" id="KW-1185">Reference proteome</keyword>